<evidence type="ECO:0000313" key="2">
    <source>
        <dbReference type="EMBL" id="CAM74784.1"/>
    </source>
</evidence>
<gene>
    <name evidence="2" type="ORF">MGR_2781</name>
</gene>
<accession>A4TVX7</accession>
<organism evidence="2">
    <name type="scientific">Magnetospirillum gryphiswaldense</name>
    <dbReference type="NCBI Taxonomy" id="55518"/>
    <lineage>
        <taxon>Bacteria</taxon>
        <taxon>Pseudomonadati</taxon>
        <taxon>Pseudomonadota</taxon>
        <taxon>Alphaproteobacteria</taxon>
        <taxon>Rhodospirillales</taxon>
        <taxon>Rhodospirillaceae</taxon>
        <taxon>Magnetospirillum</taxon>
    </lineage>
</organism>
<proteinExistence type="predicted"/>
<feature type="region of interest" description="Disordered" evidence="1">
    <location>
        <begin position="1"/>
        <end position="24"/>
    </location>
</feature>
<reference evidence="2" key="1">
    <citation type="journal article" date="2007" name="J. Bacteriol.">
        <title>Comparative genome analysis of four magnetotactic bacteria reveals a complex set of group-specific genes implicated in magnetosome biomineralization and function.</title>
        <authorList>
            <person name="Richter M."/>
            <person name="Kube M."/>
            <person name="Bazylinski D.A."/>
            <person name="Lombardot T."/>
            <person name="Gloeckner F.O."/>
            <person name="Reinhardt R."/>
            <person name="Schueler D."/>
        </authorList>
    </citation>
    <scope>NUCLEOTIDE SEQUENCE</scope>
    <source>
        <strain evidence="2">MSR-1</strain>
    </source>
</reference>
<protein>
    <submittedName>
        <fullName evidence="2">Uncharacterized protein</fullName>
    </submittedName>
</protein>
<evidence type="ECO:0000256" key="1">
    <source>
        <dbReference type="SAM" id="MobiDB-lite"/>
    </source>
</evidence>
<dbReference type="EMBL" id="CU459003">
    <property type="protein sequence ID" value="CAM74784.1"/>
    <property type="molecule type" value="Genomic_DNA"/>
</dbReference>
<dbReference type="AlphaFoldDB" id="A4TVX7"/>
<name>A4TVX7_9PROT</name>
<sequence>MIRSGHAPSHHCATSKTNAQVGPGTMNVYDFLTQPLIRRQGAATSPSGRISRPARRLRLGCC</sequence>